<proteinExistence type="predicted"/>
<accession>A0A3E5A4P1</accession>
<dbReference type="EMBL" id="QSUB01000005">
    <property type="protein sequence ID" value="RGN03797.1"/>
    <property type="molecule type" value="Genomic_DNA"/>
</dbReference>
<comment type="caution">
    <text evidence="2">The sequence shown here is derived from an EMBL/GenBank/DDBJ whole genome shotgun (WGS) entry which is preliminary data.</text>
</comment>
<evidence type="ECO:0000313" key="2">
    <source>
        <dbReference type="EMBL" id="RGN03797.1"/>
    </source>
</evidence>
<evidence type="ECO:0000256" key="1">
    <source>
        <dbReference type="SAM" id="MobiDB-lite"/>
    </source>
</evidence>
<feature type="region of interest" description="Disordered" evidence="1">
    <location>
        <begin position="1"/>
        <end position="21"/>
    </location>
</feature>
<dbReference type="Proteomes" id="UP000261222">
    <property type="component" value="Unassembled WGS sequence"/>
</dbReference>
<reference evidence="2 3" key="1">
    <citation type="submission" date="2018-08" db="EMBL/GenBank/DDBJ databases">
        <title>A genome reference for cultivated species of the human gut microbiota.</title>
        <authorList>
            <person name="Zou Y."/>
            <person name="Xue W."/>
            <person name="Luo G."/>
        </authorList>
    </citation>
    <scope>NUCLEOTIDE SEQUENCE [LARGE SCALE GENOMIC DNA]</scope>
    <source>
        <strain evidence="2 3">OM06-11AA</strain>
    </source>
</reference>
<dbReference type="RefSeq" id="WP_117739364.1">
    <property type="nucleotide sequence ID" value="NZ_QSUB01000005.1"/>
</dbReference>
<evidence type="ECO:0000313" key="3">
    <source>
        <dbReference type="Proteomes" id="UP000261222"/>
    </source>
</evidence>
<protein>
    <submittedName>
        <fullName evidence="2">Uncharacterized protein</fullName>
    </submittedName>
</protein>
<feature type="compositionally biased region" description="Basic and acidic residues" evidence="1">
    <location>
        <begin position="1"/>
        <end position="13"/>
    </location>
</feature>
<organism evidence="2 3">
    <name type="scientific">Blautia obeum</name>
    <dbReference type="NCBI Taxonomy" id="40520"/>
    <lineage>
        <taxon>Bacteria</taxon>
        <taxon>Bacillati</taxon>
        <taxon>Bacillota</taxon>
        <taxon>Clostridia</taxon>
        <taxon>Lachnospirales</taxon>
        <taxon>Lachnospiraceae</taxon>
        <taxon>Blautia</taxon>
    </lineage>
</organism>
<name>A0A3E5A4P1_9FIRM</name>
<dbReference type="AlphaFoldDB" id="A0A3E5A4P1"/>
<sequence length="61" mass="6986">MKYEQNMNKEGKKTPRQTTLPGLIKKKYNKGVIAGVQSRAYENEIKYFQEAPQHRLSAASS</sequence>
<gene>
    <name evidence="2" type="ORF">DXB81_11655</name>
</gene>